<accession>A0A1H0LHM2</accession>
<reference evidence="2" key="1">
    <citation type="submission" date="2016-10" db="EMBL/GenBank/DDBJ databases">
        <authorList>
            <person name="Varghese N."/>
            <person name="Submissions S."/>
        </authorList>
    </citation>
    <scope>NUCLEOTIDE SEQUENCE [LARGE SCALE GENOMIC DNA]</scope>
    <source>
        <strain evidence="2">IBRC-M 10655</strain>
    </source>
</reference>
<evidence type="ECO:0000313" key="2">
    <source>
        <dbReference type="Proteomes" id="UP000199651"/>
    </source>
</evidence>
<name>A0A1H0LHM2_9PSEU</name>
<evidence type="ECO:0000313" key="1">
    <source>
        <dbReference type="EMBL" id="SDO67664.1"/>
    </source>
</evidence>
<organism evidence="1 2">
    <name type="scientific">Actinokineospora alba</name>
    <dbReference type="NCBI Taxonomy" id="504798"/>
    <lineage>
        <taxon>Bacteria</taxon>
        <taxon>Bacillati</taxon>
        <taxon>Actinomycetota</taxon>
        <taxon>Actinomycetes</taxon>
        <taxon>Pseudonocardiales</taxon>
        <taxon>Pseudonocardiaceae</taxon>
        <taxon>Actinokineospora</taxon>
    </lineage>
</organism>
<dbReference type="EMBL" id="FNJB01000004">
    <property type="protein sequence ID" value="SDO67664.1"/>
    <property type="molecule type" value="Genomic_DNA"/>
</dbReference>
<protein>
    <submittedName>
        <fullName evidence="1">Uncharacterized protein</fullName>
    </submittedName>
</protein>
<proteinExistence type="predicted"/>
<dbReference type="STRING" id="504798.SAMN05421871_109147"/>
<dbReference type="OrthoDB" id="3638667at2"/>
<dbReference type="RefSeq" id="WP_133794454.1">
    <property type="nucleotide sequence ID" value="NZ_FNDV01000009.1"/>
</dbReference>
<dbReference type="AlphaFoldDB" id="A0A1H0LHM2"/>
<gene>
    <name evidence="1" type="ORF">SAMN05192558_104150</name>
</gene>
<keyword evidence="2" id="KW-1185">Reference proteome</keyword>
<sequence>MNAQLKDPMYTFKPEGPTQMLIYENLARSRTREAEQVAYTHRLARRMHTAKRWERVSKWAAERAHRLGSSL</sequence>
<dbReference type="Proteomes" id="UP000199651">
    <property type="component" value="Unassembled WGS sequence"/>
</dbReference>